<dbReference type="EMBL" id="SIDB01000005">
    <property type="protein sequence ID" value="KAI3432515.1"/>
    <property type="molecule type" value="Genomic_DNA"/>
</dbReference>
<evidence type="ECO:0000256" key="4">
    <source>
        <dbReference type="ARBA" id="ARBA00022840"/>
    </source>
</evidence>
<accession>A0A9D4TR68</accession>
<dbReference type="PANTHER" id="PTHR45626">
    <property type="entry name" value="TRANSCRIPTION TERMINATION FACTOR 2-RELATED"/>
    <property type="match status" value="1"/>
</dbReference>
<dbReference type="GO" id="GO:0016787">
    <property type="term" value="F:hydrolase activity"/>
    <property type="evidence" value="ECO:0007669"/>
    <property type="project" value="UniProtKB-KW"/>
</dbReference>
<dbReference type="Gene3D" id="3.40.50.10810">
    <property type="entry name" value="Tandem AAA-ATPase domain"/>
    <property type="match status" value="1"/>
</dbReference>
<gene>
    <name evidence="7" type="ORF">D9Q98_004064</name>
</gene>
<evidence type="ECO:0000256" key="1">
    <source>
        <dbReference type="ARBA" id="ARBA00022741"/>
    </source>
</evidence>
<feature type="domain" description="Helicase C-terminal" evidence="6">
    <location>
        <begin position="304"/>
        <end position="461"/>
    </location>
</feature>
<feature type="domain" description="Helicase ATP-binding" evidence="5">
    <location>
        <begin position="21"/>
        <end position="181"/>
    </location>
</feature>
<keyword evidence="3" id="KW-0347">Helicase</keyword>
<dbReference type="Pfam" id="PF00176">
    <property type="entry name" value="SNF2-rel_dom"/>
    <property type="match status" value="1"/>
</dbReference>
<evidence type="ECO:0000313" key="8">
    <source>
        <dbReference type="Proteomes" id="UP001055712"/>
    </source>
</evidence>
<dbReference type="GO" id="GO:0008094">
    <property type="term" value="F:ATP-dependent activity, acting on DNA"/>
    <property type="evidence" value="ECO:0007669"/>
    <property type="project" value="TreeGrafter"/>
</dbReference>
<proteinExistence type="predicted"/>
<keyword evidence="8" id="KW-1185">Reference proteome</keyword>
<dbReference type="GO" id="GO:0006281">
    <property type="term" value="P:DNA repair"/>
    <property type="evidence" value="ECO:0007669"/>
    <property type="project" value="TreeGrafter"/>
</dbReference>
<dbReference type="CDD" id="cd18793">
    <property type="entry name" value="SF2_C_SNF"/>
    <property type="match status" value="1"/>
</dbReference>
<dbReference type="GO" id="GO:0005634">
    <property type="term" value="C:nucleus"/>
    <property type="evidence" value="ECO:0007669"/>
    <property type="project" value="TreeGrafter"/>
</dbReference>
<dbReference type="PANTHER" id="PTHR45626:SF17">
    <property type="entry name" value="HELICASE-LIKE TRANSCRIPTION FACTOR"/>
    <property type="match status" value="1"/>
</dbReference>
<evidence type="ECO:0000313" key="7">
    <source>
        <dbReference type="EMBL" id="KAI3432515.1"/>
    </source>
</evidence>
<dbReference type="SMART" id="SM00487">
    <property type="entry name" value="DEXDc"/>
    <property type="match status" value="1"/>
</dbReference>
<dbReference type="SUPFAM" id="SSF52540">
    <property type="entry name" value="P-loop containing nucleoside triphosphate hydrolases"/>
    <property type="match status" value="2"/>
</dbReference>
<protein>
    <submittedName>
        <fullName evidence="7">Uncharacterized protein</fullName>
    </submittedName>
</protein>
<dbReference type="SMART" id="SM00490">
    <property type="entry name" value="HELICc"/>
    <property type="match status" value="1"/>
</dbReference>
<dbReference type="InterPro" id="IPR038718">
    <property type="entry name" value="SNF2-like_sf"/>
</dbReference>
<dbReference type="InterPro" id="IPR027417">
    <property type="entry name" value="P-loop_NTPase"/>
</dbReference>
<dbReference type="InterPro" id="IPR014001">
    <property type="entry name" value="Helicase_ATP-bd"/>
</dbReference>
<dbReference type="InterPro" id="IPR000330">
    <property type="entry name" value="SNF2_N"/>
</dbReference>
<dbReference type="InterPro" id="IPR050628">
    <property type="entry name" value="SNF2_RAD54_helicase_TF"/>
</dbReference>
<name>A0A9D4TR68_CHLVU</name>
<dbReference type="Proteomes" id="UP001055712">
    <property type="component" value="Unassembled WGS sequence"/>
</dbReference>
<evidence type="ECO:0000259" key="6">
    <source>
        <dbReference type="PROSITE" id="PS51194"/>
    </source>
</evidence>
<reference evidence="7" key="2">
    <citation type="submission" date="2020-11" db="EMBL/GenBank/DDBJ databases">
        <authorList>
            <person name="Cecchin M."/>
            <person name="Marcolungo L."/>
            <person name="Rossato M."/>
            <person name="Girolomoni L."/>
            <person name="Cosentino E."/>
            <person name="Cuine S."/>
            <person name="Li-Beisson Y."/>
            <person name="Delledonne M."/>
            <person name="Ballottari M."/>
        </authorList>
    </citation>
    <scope>NUCLEOTIDE SEQUENCE</scope>
    <source>
        <strain evidence="7">211/11P</strain>
        <tissue evidence="7">Whole cell</tissue>
    </source>
</reference>
<dbReference type="CDD" id="cd18008">
    <property type="entry name" value="DEXDc_SHPRH-like"/>
    <property type="match status" value="1"/>
</dbReference>
<sequence length="465" mass="52117">MNFSGRLIAPYQPAGVAWMLEREKDAVKGGILADEMGLGKTVQTIAVMARNPLSKPTLLVMPNCVVRQWVQALYRFGGAKALVLSASDLGKNRVATEDIQSAPVVITTYSALSKAGPVCELYEVKFGRVVLDEAQYIKNKASKTHQAALRLDAGIRWCLTGTPVSKSKKDFHALLQFIGARKTSNDAELARRFVLRRTKEDIAQHVERLRLPPLHIEMISCPFKYKEEQDMYNDLKEEGQMMVRAMEMYGGGGKEQMALLEQLLRMRQCVTHPQLVLNGLYKSKKRPEAPVPQWSSGCTKVDILREQLLAQPHTDKTLIFCHWTHEMDSIQAMVEDLGRTVLRLDGSVPQAQRDIAIDTFSTSPEHNTMIIQIDCGGVGLNLHMATRVYINSFHWNGTNELQAIGRAHRTGQTQEVHVKRLAVKATVDERILAIQVKKLQTAAFILSDPRINSQLGFADLKSMFE</sequence>
<evidence type="ECO:0000256" key="2">
    <source>
        <dbReference type="ARBA" id="ARBA00022801"/>
    </source>
</evidence>
<reference evidence="7" key="1">
    <citation type="journal article" date="2019" name="Plant J.">
        <title>Chlorella vulgaris genome assembly and annotation reveals the molecular basis for metabolic acclimation to high light conditions.</title>
        <authorList>
            <person name="Cecchin M."/>
            <person name="Marcolungo L."/>
            <person name="Rossato M."/>
            <person name="Girolomoni L."/>
            <person name="Cosentino E."/>
            <person name="Cuine S."/>
            <person name="Li-Beisson Y."/>
            <person name="Delledonne M."/>
            <person name="Ballottari M."/>
        </authorList>
    </citation>
    <scope>NUCLEOTIDE SEQUENCE</scope>
    <source>
        <strain evidence="7">211/11P</strain>
    </source>
</reference>
<dbReference type="OrthoDB" id="448448at2759"/>
<dbReference type="GO" id="GO:0005524">
    <property type="term" value="F:ATP binding"/>
    <property type="evidence" value="ECO:0007669"/>
    <property type="project" value="UniProtKB-KW"/>
</dbReference>
<dbReference type="AlphaFoldDB" id="A0A9D4TR68"/>
<evidence type="ECO:0000256" key="3">
    <source>
        <dbReference type="ARBA" id="ARBA00022806"/>
    </source>
</evidence>
<dbReference type="PROSITE" id="PS51194">
    <property type="entry name" value="HELICASE_CTER"/>
    <property type="match status" value="1"/>
</dbReference>
<keyword evidence="4" id="KW-0067">ATP-binding</keyword>
<dbReference type="InterPro" id="IPR001650">
    <property type="entry name" value="Helicase_C-like"/>
</dbReference>
<keyword evidence="1" id="KW-0547">Nucleotide-binding</keyword>
<dbReference type="Pfam" id="PF00271">
    <property type="entry name" value="Helicase_C"/>
    <property type="match status" value="1"/>
</dbReference>
<keyword evidence="2" id="KW-0378">Hydrolase</keyword>
<comment type="caution">
    <text evidence="7">The sequence shown here is derived from an EMBL/GenBank/DDBJ whole genome shotgun (WGS) entry which is preliminary data.</text>
</comment>
<dbReference type="InterPro" id="IPR049730">
    <property type="entry name" value="SNF2/RAD54-like_C"/>
</dbReference>
<dbReference type="Gene3D" id="3.40.50.300">
    <property type="entry name" value="P-loop containing nucleotide triphosphate hydrolases"/>
    <property type="match status" value="1"/>
</dbReference>
<dbReference type="PROSITE" id="PS51192">
    <property type="entry name" value="HELICASE_ATP_BIND_1"/>
    <property type="match status" value="1"/>
</dbReference>
<dbReference type="GO" id="GO:0004386">
    <property type="term" value="F:helicase activity"/>
    <property type="evidence" value="ECO:0007669"/>
    <property type="project" value="UniProtKB-KW"/>
</dbReference>
<evidence type="ECO:0000259" key="5">
    <source>
        <dbReference type="PROSITE" id="PS51192"/>
    </source>
</evidence>
<organism evidence="7 8">
    <name type="scientific">Chlorella vulgaris</name>
    <name type="common">Green alga</name>
    <dbReference type="NCBI Taxonomy" id="3077"/>
    <lineage>
        <taxon>Eukaryota</taxon>
        <taxon>Viridiplantae</taxon>
        <taxon>Chlorophyta</taxon>
        <taxon>core chlorophytes</taxon>
        <taxon>Trebouxiophyceae</taxon>
        <taxon>Chlorellales</taxon>
        <taxon>Chlorellaceae</taxon>
        <taxon>Chlorella clade</taxon>
        <taxon>Chlorella</taxon>
    </lineage>
</organism>